<proteinExistence type="predicted"/>
<dbReference type="PROSITE" id="PS50943">
    <property type="entry name" value="HTH_CROC1"/>
    <property type="match status" value="1"/>
</dbReference>
<dbReference type="CDD" id="cd00093">
    <property type="entry name" value="HTH_XRE"/>
    <property type="match status" value="1"/>
</dbReference>
<organism evidence="2 3">
    <name type="scientific">Bifidobacterium catenulatum subsp. kashiwanohense</name>
    <dbReference type="NCBI Taxonomy" id="630129"/>
    <lineage>
        <taxon>Bacteria</taxon>
        <taxon>Bacillati</taxon>
        <taxon>Actinomycetota</taxon>
        <taxon>Actinomycetes</taxon>
        <taxon>Bifidobacteriales</taxon>
        <taxon>Bifidobacteriaceae</taxon>
        <taxon>Bifidobacterium</taxon>
    </lineage>
</organism>
<evidence type="ECO:0000259" key="1">
    <source>
        <dbReference type="PROSITE" id="PS50943"/>
    </source>
</evidence>
<gene>
    <name evidence="2" type="ORF">OB951_06765</name>
</gene>
<dbReference type="Proteomes" id="UP001161916">
    <property type="component" value="Unassembled WGS sequence"/>
</dbReference>
<dbReference type="GO" id="GO:0003677">
    <property type="term" value="F:DNA binding"/>
    <property type="evidence" value="ECO:0007669"/>
    <property type="project" value="InterPro"/>
</dbReference>
<comment type="caution">
    <text evidence="2">The sequence shown here is derived from an EMBL/GenBank/DDBJ whole genome shotgun (WGS) entry which is preliminary data.</text>
</comment>
<protein>
    <submittedName>
        <fullName evidence="2">Helix-turn-helix domain-containing protein</fullName>
    </submittedName>
</protein>
<accession>A0AA43P7Z0</accession>
<name>A0AA43P7Z0_9BIFI</name>
<dbReference type="Gene3D" id="1.10.260.40">
    <property type="entry name" value="lambda repressor-like DNA-binding domains"/>
    <property type="match status" value="1"/>
</dbReference>
<dbReference type="InterPro" id="IPR013975">
    <property type="entry name" value="Tscrpt_reg_BetR_N"/>
</dbReference>
<dbReference type="InterPro" id="IPR010982">
    <property type="entry name" value="Lambda_DNA-bd_dom_sf"/>
</dbReference>
<dbReference type="RefSeq" id="WP_065441873.1">
    <property type="nucleotide sequence ID" value="NZ_JAOPMH010000007.1"/>
</dbReference>
<dbReference type="Pfam" id="PF08667">
    <property type="entry name" value="BetR"/>
    <property type="match status" value="1"/>
</dbReference>
<dbReference type="SUPFAM" id="SSF47413">
    <property type="entry name" value="lambda repressor-like DNA-binding domains"/>
    <property type="match status" value="1"/>
</dbReference>
<dbReference type="EMBL" id="JAOPMH010000007">
    <property type="protein sequence ID" value="MDH7890291.1"/>
    <property type="molecule type" value="Genomic_DNA"/>
</dbReference>
<dbReference type="InterPro" id="IPR001387">
    <property type="entry name" value="Cro/C1-type_HTH"/>
</dbReference>
<dbReference type="AlphaFoldDB" id="A0AA43P7Z0"/>
<evidence type="ECO:0000313" key="2">
    <source>
        <dbReference type="EMBL" id="MDH7890291.1"/>
    </source>
</evidence>
<feature type="domain" description="HTH cro/C1-type" evidence="1">
    <location>
        <begin position="23"/>
        <end position="69"/>
    </location>
</feature>
<sequence>MIYKNTDKLITARRVAGLLAETKMSQERYAKMLHLSQPAISGKLSGTVKFTANDIWKTAVIFGVSTDYLYGLTDIRTRDMTPV</sequence>
<reference evidence="2" key="2">
    <citation type="journal article" date="2023" name="Gut Microbes">
        <title>Characterization of Bifidobacterium kashiwanohense that utilizes both milk- and plant-derived oligosaccharides.</title>
        <authorList>
            <person name="Orihara K."/>
            <person name="Yahagi K."/>
            <person name="Saito Y."/>
            <person name="Watanabe Y."/>
            <person name="Sasai T."/>
            <person name="Hara T."/>
            <person name="Tsukuda N."/>
            <person name="Oki K."/>
            <person name="Fujimoto J."/>
            <person name="Matsuki T."/>
        </authorList>
    </citation>
    <scope>NUCLEOTIDE SEQUENCE</scope>
    <source>
        <strain evidence="2">YIT 13062</strain>
    </source>
</reference>
<evidence type="ECO:0000313" key="3">
    <source>
        <dbReference type="Proteomes" id="UP001161916"/>
    </source>
</evidence>
<reference evidence="2" key="1">
    <citation type="submission" date="2022-09" db="EMBL/GenBank/DDBJ databases">
        <authorList>
            <person name="Orihara K."/>
        </authorList>
    </citation>
    <scope>NUCLEOTIDE SEQUENCE</scope>
    <source>
        <strain evidence="2">YIT 13062</strain>
    </source>
</reference>